<dbReference type="GO" id="GO:0004467">
    <property type="term" value="F:long-chain fatty acid-CoA ligase activity"/>
    <property type="evidence" value="ECO:0007669"/>
    <property type="project" value="TreeGrafter"/>
</dbReference>
<evidence type="ECO:0000313" key="3">
    <source>
        <dbReference type="Proteomes" id="UP000219338"/>
    </source>
</evidence>
<dbReference type="PANTHER" id="PTHR43272:SF11">
    <property type="entry name" value="AMP-DEPENDENT SYNTHETASE_LIGASE DOMAIN-CONTAINING PROTEIN"/>
    <property type="match status" value="1"/>
</dbReference>
<dbReference type="GO" id="GO:0005783">
    <property type="term" value="C:endoplasmic reticulum"/>
    <property type="evidence" value="ECO:0007669"/>
    <property type="project" value="TreeGrafter"/>
</dbReference>
<dbReference type="OrthoDB" id="1700726at2759"/>
<keyword evidence="3" id="KW-1185">Reference proteome</keyword>
<dbReference type="AlphaFoldDB" id="A0A284QUQ7"/>
<dbReference type="InterPro" id="IPR000873">
    <property type="entry name" value="AMP-dep_synth/lig_dom"/>
</dbReference>
<evidence type="ECO:0000259" key="1">
    <source>
        <dbReference type="Pfam" id="PF00501"/>
    </source>
</evidence>
<dbReference type="EMBL" id="FUEG01000002">
    <property type="protein sequence ID" value="SJL00186.1"/>
    <property type="molecule type" value="Genomic_DNA"/>
</dbReference>
<reference evidence="3" key="1">
    <citation type="journal article" date="2017" name="Nat. Ecol. Evol.">
        <title>Genome expansion and lineage-specific genetic innovations in the forest pathogenic fungi Armillaria.</title>
        <authorList>
            <person name="Sipos G."/>
            <person name="Prasanna A.N."/>
            <person name="Walter M.C."/>
            <person name="O'Connor E."/>
            <person name="Balint B."/>
            <person name="Krizsan K."/>
            <person name="Kiss B."/>
            <person name="Hess J."/>
            <person name="Varga T."/>
            <person name="Slot J."/>
            <person name="Riley R."/>
            <person name="Boka B."/>
            <person name="Rigling D."/>
            <person name="Barry K."/>
            <person name="Lee J."/>
            <person name="Mihaltcheva S."/>
            <person name="LaButti K."/>
            <person name="Lipzen A."/>
            <person name="Waldron R."/>
            <person name="Moloney N.M."/>
            <person name="Sperisen C."/>
            <person name="Kredics L."/>
            <person name="Vagvoelgyi C."/>
            <person name="Patrignani A."/>
            <person name="Fitzpatrick D."/>
            <person name="Nagy I."/>
            <person name="Doyle S."/>
            <person name="Anderson J.B."/>
            <person name="Grigoriev I.V."/>
            <person name="Gueldener U."/>
            <person name="Muensterkoetter M."/>
            <person name="Nagy L.G."/>
        </authorList>
    </citation>
    <scope>NUCLEOTIDE SEQUENCE [LARGE SCALE GENOMIC DNA]</scope>
    <source>
        <strain evidence="3">C18/9</strain>
    </source>
</reference>
<dbReference type="STRING" id="47428.A0A284QUQ7"/>
<evidence type="ECO:0000313" key="2">
    <source>
        <dbReference type="EMBL" id="SJL00186.1"/>
    </source>
</evidence>
<name>A0A284QUQ7_ARMOS</name>
<feature type="domain" description="AMP-dependent synthetase/ligase" evidence="1">
    <location>
        <begin position="100"/>
        <end position="518"/>
    </location>
</feature>
<dbReference type="Pfam" id="PF00501">
    <property type="entry name" value="AMP-binding"/>
    <property type="match status" value="1"/>
</dbReference>
<proteinExistence type="predicted"/>
<dbReference type="Proteomes" id="UP000219338">
    <property type="component" value="Unassembled WGS sequence"/>
</dbReference>
<accession>A0A284QUQ7</accession>
<gene>
    <name evidence="2" type="ORF">ARMOST_03498</name>
</gene>
<dbReference type="Gene3D" id="3.40.50.12780">
    <property type="entry name" value="N-terminal domain of ligase-like"/>
    <property type="match status" value="1"/>
</dbReference>
<dbReference type="GO" id="GO:0016020">
    <property type="term" value="C:membrane"/>
    <property type="evidence" value="ECO:0007669"/>
    <property type="project" value="TreeGrafter"/>
</dbReference>
<protein>
    <recommendedName>
        <fullName evidence="1">AMP-dependent synthetase/ligase domain-containing protein</fullName>
    </recommendedName>
</protein>
<dbReference type="SUPFAM" id="SSF56801">
    <property type="entry name" value="Acetyl-CoA synthetase-like"/>
    <property type="match status" value="1"/>
</dbReference>
<sequence>MGVDISDYLVTDDLTVLLGLIAATVFLLHNFYKPQPLVHPILLGRQSDVARVRNPGESAVYRNYGTGLMGRFPLRPTKDVHILSDLVKPDYDAPRTLWNTKITNPGLQDRVAAFGTGLLRLTGIQSQESNVLLLLNDSLEFIISDMALAMHSIPSFTIAATNLLAGILESHPPTVIVTHAELLLQLLELIYDAGESDQHHTIIIVGEPSAQAMARVASKVKVLKWEDVEREGVKTEKILSPVPKPSDVFTVSFFANGNGQMQGAQLTHENITAGVAAIRALLPASHPLSPLDTIVSAHSLSTAYGRAVAYTAVFEGTSFATLDSSKLFTFGDTAVKADVADVATLKKYPVPSPTVLFIKPGHLETLVSSILDGAKKASLIYPFAWRHKISGIAEGFLTKDSLWDRLVFDGARAKIIGDAAGTLAAVVVSGGPILSDLLTPARVAFSTAFVNAFTHPLVAAPVFASHPLDLQDFPAASPAAHVGPPSINIEARLLGVSDEDIAKDSDPEGALLVRGPPVGKLLGGVEDYVDVRSGGSNGSSTEEEDGWVGAGVRARVQTNGSFLVL</sequence>
<organism evidence="2 3">
    <name type="scientific">Armillaria ostoyae</name>
    <name type="common">Armillaria root rot fungus</name>
    <dbReference type="NCBI Taxonomy" id="47428"/>
    <lineage>
        <taxon>Eukaryota</taxon>
        <taxon>Fungi</taxon>
        <taxon>Dikarya</taxon>
        <taxon>Basidiomycota</taxon>
        <taxon>Agaricomycotina</taxon>
        <taxon>Agaricomycetes</taxon>
        <taxon>Agaricomycetidae</taxon>
        <taxon>Agaricales</taxon>
        <taxon>Marasmiineae</taxon>
        <taxon>Physalacriaceae</taxon>
        <taxon>Armillaria</taxon>
    </lineage>
</organism>
<dbReference type="OMA" id="FVNAFTH"/>
<dbReference type="InterPro" id="IPR042099">
    <property type="entry name" value="ANL_N_sf"/>
</dbReference>
<dbReference type="PANTHER" id="PTHR43272">
    <property type="entry name" value="LONG-CHAIN-FATTY-ACID--COA LIGASE"/>
    <property type="match status" value="1"/>
</dbReference>